<dbReference type="GO" id="GO:0043165">
    <property type="term" value="P:Gram-negative-bacterium-type cell outer membrane assembly"/>
    <property type="evidence" value="ECO:0007669"/>
    <property type="project" value="UniProtKB-UniRule"/>
</dbReference>
<dbReference type="GO" id="GO:1990351">
    <property type="term" value="C:transporter complex"/>
    <property type="evidence" value="ECO:0007669"/>
    <property type="project" value="TreeGrafter"/>
</dbReference>
<comment type="caution">
    <text evidence="2">Lacks conserved residue(s) required for the propagation of feature annotation.</text>
</comment>
<dbReference type="HAMAP" id="MF_01411">
    <property type="entry name" value="LPS_assembly_LptD"/>
    <property type="match status" value="1"/>
</dbReference>
<dbReference type="eggNOG" id="COG1452">
    <property type="taxonomic scope" value="Bacteria"/>
</dbReference>
<dbReference type="EMBL" id="CP005990">
    <property type="protein sequence ID" value="AGY92556.1"/>
    <property type="molecule type" value="Genomic_DNA"/>
</dbReference>
<comment type="subunit">
    <text evidence="2">Component of the lipopolysaccharide transport and assembly complex. Interacts with LptE and LptA.</text>
</comment>
<dbReference type="PATRIC" id="fig|1335757.3.peg.1565"/>
<dbReference type="InterPro" id="IPR050218">
    <property type="entry name" value="LptD"/>
</dbReference>
<dbReference type="GO" id="GO:0009279">
    <property type="term" value="C:cell outer membrane"/>
    <property type="evidence" value="ECO:0007669"/>
    <property type="project" value="UniProtKB-SubCell"/>
</dbReference>
<feature type="signal peptide" evidence="2">
    <location>
        <begin position="1"/>
        <end position="26"/>
    </location>
</feature>
<dbReference type="InterPro" id="IPR020889">
    <property type="entry name" value="LipoPS_assembly_LptD"/>
</dbReference>
<comment type="subcellular location">
    <subcellularLocation>
        <location evidence="2">Cell outer membrane</location>
    </subcellularLocation>
</comment>
<comment type="function">
    <text evidence="2">Together with LptE, is involved in the assembly of lipopolysaccharide (LPS) at the surface of the outer membrane.</text>
</comment>
<evidence type="ECO:0000313" key="5">
    <source>
        <dbReference type="Proteomes" id="UP000017640"/>
    </source>
</evidence>
<evidence type="ECO:0000256" key="2">
    <source>
        <dbReference type="HAMAP-Rule" id="MF_01411"/>
    </source>
</evidence>
<dbReference type="RefSeq" id="WP_023367828.1">
    <property type="nucleotide sequence ID" value="NC_022664.1"/>
</dbReference>
<accession>U5T5H5</accession>
<reference evidence="4 5" key="1">
    <citation type="journal article" date="2013" name="BMC Genomics">
        <title>Genomes of "Spiribacter", a streamlined, successful halophilic bacterium.</title>
        <authorList>
            <person name="Lopez-Perez M."/>
            <person name="Ghai R."/>
            <person name="Leon M.J."/>
            <person name="Rodriguez-Olmos A."/>
            <person name="Copa-Patino J.L."/>
            <person name="Soliveri J."/>
            <person name="Sanchez-Porro C."/>
            <person name="Ventosa A."/>
            <person name="Rodriguez-Valera F."/>
        </authorList>
    </citation>
    <scope>NUCLEOTIDE SEQUENCE [LARGE SCALE GENOMIC DNA]</scope>
    <source>
        <strain evidence="4 5">UAH-SP71</strain>
    </source>
</reference>
<name>U5T5H5_9GAMM</name>
<evidence type="ECO:0000256" key="1">
    <source>
        <dbReference type="ARBA" id="ARBA00023237"/>
    </source>
</evidence>
<keyword evidence="1 2" id="KW-0998">Cell outer membrane</keyword>
<feature type="domain" description="LptD C-terminal" evidence="3">
    <location>
        <begin position="297"/>
        <end position="647"/>
    </location>
</feature>
<dbReference type="HOGENOM" id="CLU_009039_0_0_6"/>
<proteinExistence type="inferred from homology"/>
<dbReference type="GO" id="GO:0015920">
    <property type="term" value="P:lipopolysaccharide transport"/>
    <property type="evidence" value="ECO:0007669"/>
    <property type="project" value="InterPro"/>
</dbReference>
<keyword evidence="2" id="KW-0732">Signal</keyword>
<dbReference type="Pfam" id="PF04453">
    <property type="entry name" value="LptD"/>
    <property type="match status" value="1"/>
</dbReference>
<keyword evidence="2" id="KW-0472">Membrane</keyword>
<dbReference type="InterPro" id="IPR007543">
    <property type="entry name" value="LptD_C"/>
</dbReference>
<gene>
    <name evidence="2" type="primary">lptD</name>
    <name evidence="4" type="ORF">SPICUR_08000</name>
</gene>
<keyword evidence="5" id="KW-1185">Reference proteome</keyword>
<evidence type="ECO:0000313" key="4">
    <source>
        <dbReference type="EMBL" id="AGY92556.1"/>
    </source>
</evidence>
<organism evidence="4 5">
    <name type="scientific">Spiribacter curvatus</name>
    <dbReference type="NCBI Taxonomy" id="1335757"/>
    <lineage>
        <taxon>Bacteria</taxon>
        <taxon>Pseudomonadati</taxon>
        <taxon>Pseudomonadota</taxon>
        <taxon>Gammaproteobacteria</taxon>
        <taxon>Chromatiales</taxon>
        <taxon>Ectothiorhodospiraceae</taxon>
        <taxon>Spiribacter</taxon>
    </lineage>
</organism>
<dbReference type="KEGG" id="spiu:SPICUR_08000"/>
<feature type="chain" id="PRO_5009021886" description="LPS-assembly protein LptD" evidence="2">
    <location>
        <begin position="27"/>
        <end position="732"/>
    </location>
</feature>
<dbReference type="AlphaFoldDB" id="U5T5H5"/>
<sequence length="732" mass="81750" precursor="true">MPRHQSTPLIAIALATALTWSNATPAADGRWALCSAPLLAPMVDAPSAAPTASGAINVTADEARVSGSPPIYAFSGDVRVRKGEQRVRGERLRYDTGAGDLQGEGGVQLRQPGVLIDAERARYWLAPERGHFEGVSDYRIAAGHLQGSAERIVREGPTRSRYQGVTLSTCLPEQPFWTLRAGSADINRDTRQGRARNAVLSIGRLPVFYTPYLQFPVGSERLTGLLAPTIGRSDSNGTTLSLPWYWNIAPDQDATITPTSYWKRGVLLDTEYRYLQEWIEGTISASYLPSDDVYGADRWAIDQTHELRLGRSVRGELRQQRTSDTAFNDDFGNEFDDRSAAFMESRAELSWADRGVLASIDAQSWQRVDDGPSSPYARRPRVQLGYDPIAGLGPIQFDIASEYTDFYNADATREQGIEYNIAPRVSVPIKRLAYRFEPAVAFQHSGYDLTSADGDDDSPSASVPIYTADARVFFERPDTLFQGVYQTLEPRVLYRHVPDRDQDQLPDFGSASTTGNFSRLFRATAFNNDHTEQASVGVTSRYIDERTGREYLRASLGQTFFFHDDAERDRSDYITELRLSLPRGFEIDADYRWDPDNADTNKLRTLLRWRGSDQAAVNLSLRREKTDGVTDRNQVSASLAVPITAAWRGFAGAREDLETRQTLETFFGFEQSGCCHSFRFIVSEERLRNVDPGQPSLDQAIMLELELKGLGGIGDRIRPFLDAEIDGYNPRH</sequence>
<dbReference type="Proteomes" id="UP000017640">
    <property type="component" value="Chromosome"/>
</dbReference>
<evidence type="ECO:0000259" key="3">
    <source>
        <dbReference type="Pfam" id="PF04453"/>
    </source>
</evidence>
<comment type="similarity">
    <text evidence="2">Belongs to the LptD family.</text>
</comment>
<protein>
    <recommendedName>
        <fullName evidence="2">LPS-assembly protein LptD</fullName>
    </recommendedName>
</protein>
<dbReference type="STRING" id="1335757.SPICUR_08000"/>
<dbReference type="PANTHER" id="PTHR30189:SF1">
    <property type="entry name" value="LPS-ASSEMBLY PROTEIN LPTD"/>
    <property type="match status" value="1"/>
</dbReference>
<dbReference type="OrthoDB" id="9760225at2"/>
<dbReference type="PANTHER" id="PTHR30189">
    <property type="entry name" value="LPS-ASSEMBLY PROTEIN"/>
    <property type="match status" value="1"/>
</dbReference>